<keyword evidence="3" id="KW-1185">Reference proteome</keyword>
<dbReference type="AlphaFoldDB" id="A0AAE0CM26"/>
<proteinExistence type="predicted"/>
<dbReference type="InterPro" id="IPR040256">
    <property type="entry name" value="At4g02000-like"/>
</dbReference>
<comment type="caution">
    <text evidence="2">The sequence shown here is derived from an EMBL/GenBank/DDBJ whole genome shotgun (WGS) entry which is preliminary data.</text>
</comment>
<dbReference type="EMBL" id="JANJYI010000003">
    <property type="protein sequence ID" value="KAK2656064.1"/>
    <property type="molecule type" value="Genomic_DNA"/>
</dbReference>
<feature type="compositionally biased region" description="Basic and acidic residues" evidence="1">
    <location>
        <begin position="227"/>
        <end position="244"/>
    </location>
</feature>
<dbReference type="PANTHER" id="PTHR31286:SF167">
    <property type="entry name" value="OS09G0268800 PROTEIN"/>
    <property type="match status" value="1"/>
</dbReference>
<feature type="region of interest" description="Disordered" evidence="1">
    <location>
        <begin position="218"/>
        <end position="244"/>
    </location>
</feature>
<sequence length="283" mass="31929">MKANELVKLYDALTIKEKERSVRTLDVRLKTESEQCLALCLVGKILTNKLVNKEVQIHSLPLLCLIKDIGSFLGSMIGEVSDVDTSLTSDGSDSFLHVRVKVPVNETLRRSIKVDLIGNRKVTTMLLRYERLIGYCLKCGCLGHILNAYSDKENRMDMSSDASGKLSVWLRATDSNKRWTEDEVSSKSRKDYDQVGDKLLEKLLVEQFKVPQDSLVKKDDDEVDNQDFSRKMDSSDAPNKDSYLERVVLGSTGDNEVTREKVSTVATEEEISVDQSLLACRER</sequence>
<accession>A0AAE0CM26</accession>
<organism evidence="2 3">
    <name type="scientific">Dipteronia dyeriana</name>
    <dbReference type="NCBI Taxonomy" id="168575"/>
    <lineage>
        <taxon>Eukaryota</taxon>
        <taxon>Viridiplantae</taxon>
        <taxon>Streptophyta</taxon>
        <taxon>Embryophyta</taxon>
        <taxon>Tracheophyta</taxon>
        <taxon>Spermatophyta</taxon>
        <taxon>Magnoliopsida</taxon>
        <taxon>eudicotyledons</taxon>
        <taxon>Gunneridae</taxon>
        <taxon>Pentapetalae</taxon>
        <taxon>rosids</taxon>
        <taxon>malvids</taxon>
        <taxon>Sapindales</taxon>
        <taxon>Sapindaceae</taxon>
        <taxon>Hippocastanoideae</taxon>
        <taxon>Acereae</taxon>
        <taxon>Dipteronia</taxon>
    </lineage>
</organism>
<gene>
    <name evidence="2" type="ORF">Ddye_009116</name>
</gene>
<evidence type="ECO:0008006" key="4">
    <source>
        <dbReference type="Google" id="ProtNLM"/>
    </source>
</evidence>
<protein>
    <recommendedName>
        <fullName evidence="4">Zinc knuckle CX2CX4HX4C domain-containing protein</fullName>
    </recommendedName>
</protein>
<evidence type="ECO:0000313" key="3">
    <source>
        <dbReference type="Proteomes" id="UP001280121"/>
    </source>
</evidence>
<dbReference type="PANTHER" id="PTHR31286">
    <property type="entry name" value="GLYCINE-RICH CELL WALL STRUCTURAL PROTEIN 1.8-LIKE"/>
    <property type="match status" value="1"/>
</dbReference>
<evidence type="ECO:0000313" key="2">
    <source>
        <dbReference type="EMBL" id="KAK2656064.1"/>
    </source>
</evidence>
<evidence type="ECO:0000256" key="1">
    <source>
        <dbReference type="SAM" id="MobiDB-lite"/>
    </source>
</evidence>
<reference evidence="2" key="1">
    <citation type="journal article" date="2023" name="Plant J.">
        <title>Genome sequences and population genomics provide insights into the demographic history, inbreeding, and mutation load of two 'living fossil' tree species of Dipteronia.</title>
        <authorList>
            <person name="Feng Y."/>
            <person name="Comes H.P."/>
            <person name="Chen J."/>
            <person name="Zhu S."/>
            <person name="Lu R."/>
            <person name="Zhang X."/>
            <person name="Li P."/>
            <person name="Qiu J."/>
            <person name="Olsen K.M."/>
            <person name="Qiu Y."/>
        </authorList>
    </citation>
    <scope>NUCLEOTIDE SEQUENCE</scope>
    <source>
        <strain evidence="2">KIB01</strain>
    </source>
</reference>
<name>A0AAE0CM26_9ROSI</name>
<dbReference type="Proteomes" id="UP001280121">
    <property type="component" value="Unassembled WGS sequence"/>
</dbReference>